<dbReference type="EMBL" id="JBHTJO010000001">
    <property type="protein sequence ID" value="MFD0986849.1"/>
    <property type="molecule type" value="Genomic_DNA"/>
</dbReference>
<dbReference type="Proteomes" id="UP001597102">
    <property type="component" value="Unassembled WGS sequence"/>
</dbReference>
<feature type="domain" description="LysM" evidence="3">
    <location>
        <begin position="553"/>
        <end position="602"/>
    </location>
</feature>
<evidence type="ECO:0000256" key="1">
    <source>
        <dbReference type="SAM" id="MobiDB-lite"/>
    </source>
</evidence>
<feature type="compositionally biased region" description="Low complexity" evidence="1">
    <location>
        <begin position="283"/>
        <end position="303"/>
    </location>
</feature>
<protein>
    <submittedName>
        <fullName evidence="4">LysM peptidoglycan-binding domain-containing protein</fullName>
    </submittedName>
</protein>
<feature type="region of interest" description="Disordered" evidence="1">
    <location>
        <begin position="29"/>
        <end position="118"/>
    </location>
</feature>
<feature type="compositionally biased region" description="Basic and acidic residues" evidence="1">
    <location>
        <begin position="516"/>
        <end position="532"/>
    </location>
</feature>
<feature type="region of interest" description="Disordered" evidence="1">
    <location>
        <begin position="403"/>
        <end position="556"/>
    </location>
</feature>
<dbReference type="RefSeq" id="WP_379087741.1">
    <property type="nucleotide sequence ID" value="NZ_JBHTJO010000001.1"/>
</dbReference>
<keyword evidence="2" id="KW-0812">Transmembrane</keyword>
<feature type="compositionally biased region" description="Basic and acidic residues" evidence="1">
    <location>
        <begin position="48"/>
        <end position="58"/>
    </location>
</feature>
<feature type="compositionally biased region" description="Basic and acidic residues" evidence="1">
    <location>
        <begin position="450"/>
        <end position="459"/>
    </location>
</feature>
<keyword evidence="2" id="KW-1133">Transmembrane helix</keyword>
<feature type="transmembrane region" description="Helical" evidence="2">
    <location>
        <begin position="6"/>
        <end position="26"/>
    </location>
</feature>
<dbReference type="PANTHER" id="PTHR34700">
    <property type="entry name" value="POTASSIUM BINDING PROTEIN KBP"/>
    <property type="match status" value="1"/>
</dbReference>
<dbReference type="Pfam" id="PF01476">
    <property type="entry name" value="LysM"/>
    <property type="match status" value="1"/>
</dbReference>
<keyword evidence="5" id="KW-1185">Reference proteome</keyword>
<dbReference type="InterPro" id="IPR018392">
    <property type="entry name" value="LysM"/>
</dbReference>
<proteinExistence type="predicted"/>
<reference evidence="5" key="1">
    <citation type="journal article" date="2019" name="Int. J. Syst. Evol. Microbiol.">
        <title>The Global Catalogue of Microorganisms (GCM) 10K type strain sequencing project: providing services to taxonomists for standard genome sequencing and annotation.</title>
        <authorList>
            <consortium name="The Broad Institute Genomics Platform"/>
            <consortium name="The Broad Institute Genome Sequencing Center for Infectious Disease"/>
            <person name="Wu L."/>
            <person name="Ma J."/>
        </authorList>
    </citation>
    <scope>NUCLEOTIDE SEQUENCE [LARGE SCALE GENOMIC DNA]</scope>
    <source>
        <strain evidence="5">CCUG 61697</strain>
    </source>
</reference>
<accession>A0ABW3J9U9</accession>
<dbReference type="Gene3D" id="3.10.350.10">
    <property type="entry name" value="LysM domain"/>
    <property type="match status" value="1"/>
</dbReference>
<evidence type="ECO:0000313" key="5">
    <source>
        <dbReference type="Proteomes" id="UP001597102"/>
    </source>
</evidence>
<feature type="compositionally biased region" description="Acidic residues" evidence="1">
    <location>
        <begin position="267"/>
        <end position="282"/>
    </location>
</feature>
<feature type="compositionally biased region" description="Polar residues" evidence="1">
    <location>
        <begin position="490"/>
        <end position="509"/>
    </location>
</feature>
<sequence>MGNKVVGIIVTVAFFVLVALVGYRLYHEQSESQEAAAPPATEQGEQAKAPEPEDKTGEETAADTDAAQEEDASGQDETAKSSSEGGTAGEDKTAGEEPLADEGEKTAGEPADIPSFDVVRIEPSGEGVIAGRAEPGWGVEIQSNGTGIADTKADPAGQWSLVLDEPLGEGEHSLSIVATSPDGEKSLTSQQKVLVSMGDEEGEKTVVALREPGKATQILQEQAAGEGSDAAASDTSEDETGGESESGQQMAAADTDKSGSSAGEDAASSDDDASAASDESEDASAPAGDTASDGAGDEAASSDTVEAKKAGEDSSGLPEPPVRIKTVDYEDRGEDSGKIIVTGTSTKPSTDILLYLDGELIGESRTDSDGRWKIEATKYLAPGNRALQVDLVNRSDDVILGRAAVGMRRQTPPPVAQEVAEADSETSGKPSEADSGSSDAGSAASSNQEKTAETDRVAGDRATSGASDMSAPPEEESTADASDFSAPAEDQSTAGGSDMSASSEEQSTADAGDVPDPDRAPGEEMPDPDRAPGDMASVEAESQPESTDSESPKVYTVRRGDTLWAIAEEYFGGGWRYTMIFKDNRGKIRNPHWIYPDQEFEIRKQ</sequence>
<comment type="caution">
    <text evidence="4">The sequence shown here is derived from an EMBL/GenBank/DDBJ whole genome shotgun (WGS) entry which is preliminary data.</text>
</comment>
<name>A0ABW3J9U9_9HYPH</name>
<feature type="compositionally biased region" description="Acidic residues" evidence="1">
    <location>
        <begin position="60"/>
        <end position="74"/>
    </location>
</feature>
<dbReference type="PANTHER" id="PTHR34700:SF4">
    <property type="entry name" value="PHAGE-LIKE ELEMENT PBSX PROTEIN XKDP"/>
    <property type="match status" value="1"/>
</dbReference>
<evidence type="ECO:0000256" key="2">
    <source>
        <dbReference type="SAM" id="Phobius"/>
    </source>
</evidence>
<feature type="region of interest" description="Disordered" evidence="1">
    <location>
        <begin position="209"/>
        <end position="333"/>
    </location>
</feature>
<dbReference type="PROSITE" id="PS51782">
    <property type="entry name" value="LYSM"/>
    <property type="match status" value="1"/>
</dbReference>
<dbReference type="InterPro" id="IPR052196">
    <property type="entry name" value="Bact_Kbp"/>
</dbReference>
<evidence type="ECO:0000259" key="3">
    <source>
        <dbReference type="PROSITE" id="PS51782"/>
    </source>
</evidence>
<keyword evidence="2" id="KW-0472">Membrane</keyword>
<dbReference type="Gene3D" id="3.30.420.430">
    <property type="match status" value="1"/>
</dbReference>
<dbReference type="SUPFAM" id="SSF54106">
    <property type="entry name" value="LysM domain"/>
    <property type="match status" value="1"/>
</dbReference>
<gene>
    <name evidence="4" type="ORF">ACFQ2F_07025</name>
</gene>
<organism evidence="4 5">
    <name type="scientific">Methyloligella solikamskensis</name>
    <dbReference type="NCBI Taxonomy" id="1177756"/>
    <lineage>
        <taxon>Bacteria</taxon>
        <taxon>Pseudomonadati</taxon>
        <taxon>Pseudomonadota</taxon>
        <taxon>Alphaproteobacteria</taxon>
        <taxon>Hyphomicrobiales</taxon>
        <taxon>Hyphomicrobiaceae</taxon>
        <taxon>Methyloligella</taxon>
    </lineage>
</organism>
<feature type="compositionally biased region" description="Low complexity" evidence="1">
    <location>
        <begin position="223"/>
        <end position="234"/>
    </location>
</feature>
<evidence type="ECO:0000313" key="4">
    <source>
        <dbReference type="EMBL" id="MFD0986849.1"/>
    </source>
</evidence>
<dbReference type="InterPro" id="IPR036779">
    <property type="entry name" value="LysM_dom_sf"/>
</dbReference>
<feature type="compositionally biased region" description="Low complexity" evidence="1">
    <location>
        <begin position="433"/>
        <end position="446"/>
    </location>
</feature>
<dbReference type="CDD" id="cd00118">
    <property type="entry name" value="LysM"/>
    <property type="match status" value="1"/>
</dbReference>